<protein>
    <recommendedName>
        <fullName evidence="8">Rhodopsin domain-containing protein</fullName>
    </recommendedName>
</protein>
<keyword evidence="4 7" id="KW-0472">Membrane</keyword>
<feature type="region of interest" description="Disordered" evidence="6">
    <location>
        <begin position="319"/>
        <end position="349"/>
    </location>
</feature>
<dbReference type="PANTHER" id="PTHR33048:SF47">
    <property type="entry name" value="INTEGRAL MEMBRANE PROTEIN-RELATED"/>
    <property type="match status" value="1"/>
</dbReference>
<feature type="transmembrane region" description="Helical" evidence="7">
    <location>
        <begin position="184"/>
        <end position="205"/>
    </location>
</feature>
<dbReference type="Proteomes" id="UP000249829">
    <property type="component" value="Unassembled WGS sequence"/>
</dbReference>
<sequence length="406" mass="45489">MSALLVEQHSAEYMNEYCGGELIATAVSFIILELTFAAVRFWAHKRQRRNWGVDDWLMVPALLANLCVCITGIVMIPVAGVGYHIDKILKEAPWKLIQFQRGIFAGVWVWGLAIALPKLAILAFYLRFFKSRNERIVTYVLMGIIASTYVAISLAHTFACMPVGYQLNPLKPGKGQFFDTKAFYRWMSFPNIVTDIVMLVLPLPMVHRLHTSHAQKIGLGIIFATGGIGLITSCCRFAIFYSDTERRDDTWKAASLHMWTEIEPGVYFLAACMPSFPPLIQLLRTRFVRSKRGSSQTYPSGHKNIALYTIGGSARLQDSVPLTPSNTHEDFPPLSDDEETARKPAIPDYNEDGGFRHSVAYADLAGIEAARTGSPRTLRELWPPRRIRVMETVSVRHDGFGSLDGS</sequence>
<feature type="domain" description="Rhodopsin" evidence="8">
    <location>
        <begin position="39"/>
        <end position="281"/>
    </location>
</feature>
<feature type="transmembrane region" description="Helical" evidence="7">
    <location>
        <begin position="265"/>
        <end position="283"/>
    </location>
</feature>
<evidence type="ECO:0000256" key="5">
    <source>
        <dbReference type="ARBA" id="ARBA00038359"/>
    </source>
</evidence>
<evidence type="ECO:0000256" key="3">
    <source>
        <dbReference type="ARBA" id="ARBA00022989"/>
    </source>
</evidence>
<comment type="similarity">
    <text evidence="5">Belongs to the SAT4 family.</text>
</comment>
<dbReference type="STRING" id="1450538.A0A2V5HDD3"/>
<dbReference type="OMA" id="CIDINAW"/>
<keyword evidence="10" id="KW-1185">Reference proteome</keyword>
<evidence type="ECO:0000256" key="4">
    <source>
        <dbReference type="ARBA" id="ARBA00023136"/>
    </source>
</evidence>
<dbReference type="GO" id="GO:0016020">
    <property type="term" value="C:membrane"/>
    <property type="evidence" value="ECO:0007669"/>
    <property type="project" value="UniProtKB-SubCell"/>
</dbReference>
<accession>A0A2V5HDD3</accession>
<evidence type="ECO:0000313" key="10">
    <source>
        <dbReference type="Proteomes" id="UP000249829"/>
    </source>
</evidence>
<dbReference type="Pfam" id="PF20684">
    <property type="entry name" value="Fung_rhodopsin"/>
    <property type="match status" value="1"/>
</dbReference>
<evidence type="ECO:0000256" key="2">
    <source>
        <dbReference type="ARBA" id="ARBA00022692"/>
    </source>
</evidence>
<dbReference type="InterPro" id="IPR049326">
    <property type="entry name" value="Rhodopsin_dom_fungi"/>
</dbReference>
<feature type="transmembrane region" description="Helical" evidence="7">
    <location>
        <begin position="55"/>
        <end position="83"/>
    </location>
</feature>
<evidence type="ECO:0000259" key="8">
    <source>
        <dbReference type="Pfam" id="PF20684"/>
    </source>
</evidence>
<dbReference type="InterPro" id="IPR052337">
    <property type="entry name" value="SAT4-like"/>
</dbReference>
<reference evidence="9 10" key="1">
    <citation type="submission" date="2018-02" db="EMBL/GenBank/DDBJ databases">
        <title>The genomes of Aspergillus section Nigri reveals drivers in fungal speciation.</title>
        <authorList>
            <consortium name="DOE Joint Genome Institute"/>
            <person name="Vesth T.C."/>
            <person name="Nybo J."/>
            <person name="Theobald S."/>
            <person name="Brandl J."/>
            <person name="Frisvad J.C."/>
            <person name="Nielsen K.F."/>
            <person name="Lyhne E.K."/>
            <person name="Kogle M.E."/>
            <person name="Kuo A."/>
            <person name="Riley R."/>
            <person name="Clum A."/>
            <person name="Nolan M."/>
            <person name="Lipzen A."/>
            <person name="Salamov A."/>
            <person name="Henrissat B."/>
            <person name="Wiebenga A."/>
            <person name="De vries R.P."/>
            <person name="Grigoriev I.V."/>
            <person name="Mortensen U.H."/>
            <person name="Andersen M.R."/>
            <person name="Baker S.E."/>
        </authorList>
    </citation>
    <scope>NUCLEOTIDE SEQUENCE [LARGE SCALE GENOMIC DNA]</scope>
    <source>
        <strain evidence="9 10">CBS 115571</strain>
    </source>
</reference>
<keyword evidence="3 7" id="KW-1133">Transmembrane helix</keyword>
<evidence type="ECO:0000256" key="6">
    <source>
        <dbReference type="SAM" id="MobiDB-lite"/>
    </source>
</evidence>
<comment type="subcellular location">
    <subcellularLocation>
        <location evidence="1">Membrane</location>
        <topology evidence="1">Multi-pass membrane protein</topology>
    </subcellularLocation>
</comment>
<name>A0A2V5HDD3_ASPV1</name>
<feature type="transmembrane region" description="Helical" evidence="7">
    <location>
        <begin position="138"/>
        <end position="164"/>
    </location>
</feature>
<dbReference type="EMBL" id="KZ825111">
    <property type="protein sequence ID" value="PYI22355.1"/>
    <property type="molecule type" value="Genomic_DNA"/>
</dbReference>
<organism evidence="9 10">
    <name type="scientific">Aspergillus violaceofuscus (strain CBS 115571)</name>
    <dbReference type="NCBI Taxonomy" id="1450538"/>
    <lineage>
        <taxon>Eukaryota</taxon>
        <taxon>Fungi</taxon>
        <taxon>Dikarya</taxon>
        <taxon>Ascomycota</taxon>
        <taxon>Pezizomycotina</taxon>
        <taxon>Eurotiomycetes</taxon>
        <taxon>Eurotiomycetidae</taxon>
        <taxon>Eurotiales</taxon>
        <taxon>Aspergillaceae</taxon>
        <taxon>Aspergillus</taxon>
    </lineage>
</organism>
<feature type="transmembrane region" description="Helical" evidence="7">
    <location>
        <begin position="22"/>
        <end position="43"/>
    </location>
</feature>
<gene>
    <name evidence="9" type="ORF">BO99DRAFT_430011</name>
</gene>
<proteinExistence type="inferred from homology"/>
<evidence type="ECO:0000256" key="7">
    <source>
        <dbReference type="SAM" id="Phobius"/>
    </source>
</evidence>
<evidence type="ECO:0000256" key="1">
    <source>
        <dbReference type="ARBA" id="ARBA00004141"/>
    </source>
</evidence>
<keyword evidence="2 7" id="KW-0812">Transmembrane</keyword>
<feature type="transmembrane region" description="Helical" evidence="7">
    <location>
        <begin position="103"/>
        <end position="126"/>
    </location>
</feature>
<dbReference type="PANTHER" id="PTHR33048">
    <property type="entry name" value="PTH11-LIKE INTEGRAL MEMBRANE PROTEIN (AFU_ORTHOLOGUE AFUA_5G11245)"/>
    <property type="match status" value="1"/>
</dbReference>
<dbReference type="AlphaFoldDB" id="A0A2V5HDD3"/>
<evidence type="ECO:0000313" key="9">
    <source>
        <dbReference type="EMBL" id="PYI22355.1"/>
    </source>
</evidence>
<feature type="transmembrane region" description="Helical" evidence="7">
    <location>
        <begin position="217"/>
        <end position="241"/>
    </location>
</feature>